<organism evidence="5 6">
    <name type="scientific">Cinara cedri</name>
    <dbReference type="NCBI Taxonomy" id="506608"/>
    <lineage>
        <taxon>Eukaryota</taxon>
        <taxon>Metazoa</taxon>
        <taxon>Ecdysozoa</taxon>
        <taxon>Arthropoda</taxon>
        <taxon>Hexapoda</taxon>
        <taxon>Insecta</taxon>
        <taxon>Pterygota</taxon>
        <taxon>Neoptera</taxon>
        <taxon>Paraneoptera</taxon>
        <taxon>Hemiptera</taxon>
        <taxon>Sternorrhyncha</taxon>
        <taxon>Aphidomorpha</taxon>
        <taxon>Aphidoidea</taxon>
        <taxon>Aphididae</taxon>
        <taxon>Lachninae</taxon>
        <taxon>Cinara</taxon>
    </lineage>
</organism>
<evidence type="ECO:0000313" key="6">
    <source>
        <dbReference type="Proteomes" id="UP000325440"/>
    </source>
</evidence>
<reference evidence="5 6" key="1">
    <citation type="submission" date="2019-08" db="EMBL/GenBank/DDBJ databases">
        <authorList>
            <person name="Alioto T."/>
            <person name="Alioto T."/>
            <person name="Gomez Garrido J."/>
        </authorList>
    </citation>
    <scope>NUCLEOTIDE SEQUENCE [LARGE SCALE GENOMIC DNA]</scope>
</reference>
<evidence type="ECO:0000256" key="2">
    <source>
        <dbReference type="ARBA" id="ARBA00023125"/>
    </source>
</evidence>
<accession>A0A5E4MX29</accession>
<evidence type="ECO:0000256" key="4">
    <source>
        <dbReference type="SAM" id="MobiDB-lite"/>
    </source>
</evidence>
<dbReference type="GO" id="GO:0006357">
    <property type="term" value="P:regulation of transcription by RNA polymerase II"/>
    <property type="evidence" value="ECO:0007669"/>
    <property type="project" value="TreeGrafter"/>
</dbReference>
<dbReference type="GO" id="GO:0031490">
    <property type="term" value="F:chromatin DNA binding"/>
    <property type="evidence" value="ECO:0007669"/>
    <property type="project" value="TreeGrafter"/>
</dbReference>
<evidence type="ECO:0000256" key="1">
    <source>
        <dbReference type="ARBA" id="ARBA00004123"/>
    </source>
</evidence>
<comment type="subcellular location">
    <subcellularLocation>
        <location evidence="1">Nucleus</location>
    </subcellularLocation>
</comment>
<keyword evidence="2" id="KW-0238">DNA-binding</keyword>
<dbReference type="AlphaFoldDB" id="A0A5E4MX29"/>
<keyword evidence="6" id="KW-1185">Reference proteome</keyword>
<dbReference type="PANTHER" id="PTHR45781">
    <property type="entry name" value="AGAP000281-PA"/>
    <property type="match status" value="1"/>
</dbReference>
<dbReference type="InterPro" id="IPR051365">
    <property type="entry name" value="TOX_HMG-box_domain"/>
</dbReference>
<dbReference type="PANTHER" id="PTHR45781:SF1">
    <property type="entry name" value="HMG BOX DOMAIN-CONTAINING PROTEIN"/>
    <property type="match status" value="1"/>
</dbReference>
<dbReference type="GO" id="GO:0005634">
    <property type="term" value="C:nucleus"/>
    <property type="evidence" value="ECO:0007669"/>
    <property type="project" value="UniProtKB-SubCell"/>
</dbReference>
<protein>
    <submittedName>
        <fullName evidence="5">Uncharacterized protein</fullName>
    </submittedName>
</protein>
<sequence length="117" mass="12675">MSTEKEKIDSRAVSSTTTTSVMDDKSGTPNISKPAVDIPAVVSTSNQEICIAEGCNNIPITHPEWDHEYCSIKCCYNHCRSTFQAWLASNKLSKTKLNAASTANLPTPLKGAKMKNA</sequence>
<keyword evidence="3" id="KW-0539">Nucleus</keyword>
<feature type="compositionally biased region" description="Basic and acidic residues" evidence="4">
    <location>
        <begin position="1"/>
        <end position="10"/>
    </location>
</feature>
<gene>
    <name evidence="5" type="ORF">CINCED_3A000378</name>
</gene>
<dbReference type="EMBL" id="CABPRJ010001034">
    <property type="protein sequence ID" value="VVC34985.1"/>
    <property type="molecule type" value="Genomic_DNA"/>
</dbReference>
<dbReference type="OrthoDB" id="10027956at2759"/>
<name>A0A5E4MX29_9HEMI</name>
<evidence type="ECO:0000313" key="5">
    <source>
        <dbReference type="EMBL" id="VVC34985.1"/>
    </source>
</evidence>
<feature type="region of interest" description="Disordered" evidence="4">
    <location>
        <begin position="1"/>
        <end position="34"/>
    </location>
</feature>
<evidence type="ECO:0000256" key="3">
    <source>
        <dbReference type="ARBA" id="ARBA00023242"/>
    </source>
</evidence>
<dbReference type="Proteomes" id="UP000325440">
    <property type="component" value="Unassembled WGS sequence"/>
</dbReference>
<proteinExistence type="predicted"/>